<reference evidence="1" key="1">
    <citation type="journal article" date="2019" name="Environ. Microbiol.">
        <title>Fungal ecological strategies reflected in gene transcription - a case study of two litter decomposers.</title>
        <authorList>
            <person name="Barbi F."/>
            <person name="Kohler A."/>
            <person name="Barry K."/>
            <person name="Baskaran P."/>
            <person name="Daum C."/>
            <person name="Fauchery L."/>
            <person name="Ihrmark K."/>
            <person name="Kuo A."/>
            <person name="LaButti K."/>
            <person name="Lipzen A."/>
            <person name="Morin E."/>
            <person name="Grigoriev I.V."/>
            <person name="Henrissat B."/>
            <person name="Lindahl B."/>
            <person name="Martin F."/>
        </authorList>
    </citation>
    <scope>NUCLEOTIDE SEQUENCE</scope>
    <source>
        <strain evidence="1">JB14</strain>
    </source>
</reference>
<sequence>MNAHLDQISSHNFPILTFFSIQSTAMGRISEGEGLPFASVVRQMPTLKYLAMHDFSHLGRQYTRLELDWENLTELTLRPQPSSYREAIPQFSPGEIQTILRRTCRLQSVTLLIDISEWDHASTNNTAMVNLPAMRDMHITFTHPRRNQDLSLLKTFLPNFFHSILCPSLKKLSASWKVLGGTALTQVPFSALVSLQEVEVLSLEMPLTPRALLDCLLLMPSLRSLEIVRLQQDCDNR</sequence>
<dbReference type="OrthoDB" id="3038392at2759"/>
<name>A0A6A4HL53_9AGAR</name>
<gene>
    <name evidence="1" type="ORF">BT96DRAFT_69421</name>
</gene>
<keyword evidence="2" id="KW-1185">Reference proteome</keyword>
<evidence type="ECO:0008006" key="3">
    <source>
        <dbReference type="Google" id="ProtNLM"/>
    </source>
</evidence>
<evidence type="ECO:0000313" key="1">
    <source>
        <dbReference type="EMBL" id="KAE9397595.1"/>
    </source>
</evidence>
<protein>
    <recommendedName>
        <fullName evidence="3">F-box domain-containing protein</fullName>
    </recommendedName>
</protein>
<dbReference type="Gene3D" id="3.80.10.10">
    <property type="entry name" value="Ribonuclease Inhibitor"/>
    <property type="match status" value="1"/>
</dbReference>
<dbReference type="AlphaFoldDB" id="A0A6A4HL53"/>
<dbReference type="EMBL" id="ML769495">
    <property type="protein sequence ID" value="KAE9397595.1"/>
    <property type="molecule type" value="Genomic_DNA"/>
</dbReference>
<proteinExistence type="predicted"/>
<dbReference type="InterPro" id="IPR032675">
    <property type="entry name" value="LRR_dom_sf"/>
</dbReference>
<accession>A0A6A4HL53</accession>
<dbReference type="Proteomes" id="UP000799118">
    <property type="component" value="Unassembled WGS sequence"/>
</dbReference>
<evidence type="ECO:0000313" key="2">
    <source>
        <dbReference type="Proteomes" id="UP000799118"/>
    </source>
</evidence>
<organism evidence="1 2">
    <name type="scientific">Gymnopus androsaceus JB14</name>
    <dbReference type="NCBI Taxonomy" id="1447944"/>
    <lineage>
        <taxon>Eukaryota</taxon>
        <taxon>Fungi</taxon>
        <taxon>Dikarya</taxon>
        <taxon>Basidiomycota</taxon>
        <taxon>Agaricomycotina</taxon>
        <taxon>Agaricomycetes</taxon>
        <taxon>Agaricomycetidae</taxon>
        <taxon>Agaricales</taxon>
        <taxon>Marasmiineae</taxon>
        <taxon>Omphalotaceae</taxon>
        <taxon>Gymnopus</taxon>
    </lineage>
</organism>
<dbReference type="SUPFAM" id="SSF52047">
    <property type="entry name" value="RNI-like"/>
    <property type="match status" value="1"/>
</dbReference>